<name>A0A1G7B3L4_9BACT</name>
<organism evidence="2 3">
    <name type="scientific">Desulfuromonas thiophila</name>
    <dbReference type="NCBI Taxonomy" id="57664"/>
    <lineage>
        <taxon>Bacteria</taxon>
        <taxon>Pseudomonadati</taxon>
        <taxon>Thermodesulfobacteriota</taxon>
        <taxon>Desulfuromonadia</taxon>
        <taxon>Desulfuromonadales</taxon>
        <taxon>Desulfuromonadaceae</taxon>
        <taxon>Desulfuromonas</taxon>
    </lineage>
</organism>
<gene>
    <name evidence="2" type="ORF">SAMN05661003_10551</name>
</gene>
<accession>A0A1G7B3L4</accession>
<dbReference type="AlphaFoldDB" id="A0A1G7B3L4"/>
<protein>
    <submittedName>
        <fullName evidence="2">Uncharacterized protein</fullName>
    </submittedName>
</protein>
<proteinExistence type="predicted"/>
<sequence>MNPTRFFANLLVSALPADASDDAVIGAALAGLAVFGILLCLAVYSAVRLLEGKK</sequence>
<dbReference type="Proteomes" id="UP000243205">
    <property type="component" value="Unassembled WGS sequence"/>
</dbReference>
<dbReference type="EMBL" id="FNAQ01000005">
    <property type="protein sequence ID" value="SDE21698.1"/>
    <property type="molecule type" value="Genomic_DNA"/>
</dbReference>
<evidence type="ECO:0000313" key="3">
    <source>
        <dbReference type="Proteomes" id="UP000243205"/>
    </source>
</evidence>
<keyword evidence="1" id="KW-0812">Transmembrane</keyword>
<keyword evidence="3" id="KW-1185">Reference proteome</keyword>
<dbReference type="STRING" id="57664.SAMN05661003_10551"/>
<keyword evidence="1" id="KW-1133">Transmembrane helix</keyword>
<keyword evidence="1" id="KW-0472">Membrane</keyword>
<reference evidence="3" key="1">
    <citation type="submission" date="2016-10" db="EMBL/GenBank/DDBJ databases">
        <authorList>
            <person name="Varghese N."/>
            <person name="Submissions S."/>
        </authorList>
    </citation>
    <scope>NUCLEOTIDE SEQUENCE [LARGE SCALE GENOMIC DNA]</scope>
    <source>
        <strain evidence="3">DSM 8987</strain>
    </source>
</reference>
<evidence type="ECO:0000313" key="2">
    <source>
        <dbReference type="EMBL" id="SDE21698.1"/>
    </source>
</evidence>
<evidence type="ECO:0000256" key="1">
    <source>
        <dbReference type="SAM" id="Phobius"/>
    </source>
</evidence>
<feature type="transmembrane region" description="Helical" evidence="1">
    <location>
        <begin position="29"/>
        <end position="50"/>
    </location>
</feature>
<dbReference type="RefSeq" id="WP_171906347.1">
    <property type="nucleotide sequence ID" value="NZ_FNAQ01000005.1"/>
</dbReference>